<proteinExistence type="predicted"/>
<sequence>WPRRASRAASARSRTSRRSRARWRWSPPRACDGPSSGSRTCAPT</sequence>
<feature type="compositionally biased region" description="Polar residues" evidence="1">
    <location>
        <begin position="35"/>
        <end position="44"/>
    </location>
</feature>
<dbReference type="AlphaFoldDB" id="A0A6J4T959"/>
<dbReference type="EC" id="3.6.3.14" evidence="2"/>
<gene>
    <name evidence="2" type="ORF">AVDCRST_MAG12-3521</name>
</gene>
<name>A0A6J4T959_9ACTN</name>
<dbReference type="GO" id="GO:0016787">
    <property type="term" value="F:hydrolase activity"/>
    <property type="evidence" value="ECO:0007669"/>
    <property type="project" value="UniProtKB-KW"/>
</dbReference>
<feature type="region of interest" description="Disordered" evidence="1">
    <location>
        <begin position="1"/>
        <end position="44"/>
    </location>
</feature>
<reference evidence="2" key="1">
    <citation type="submission" date="2020-02" db="EMBL/GenBank/DDBJ databases">
        <authorList>
            <person name="Meier V. D."/>
        </authorList>
    </citation>
    <scope>NUCLEOTIDE SEQUENCE</scope>
    <source>
        <strain evidence="2">AVDCRST_MAG12</strain>
    </source>
</reference>
<organism evidence="2">
    <name type="scientific">uncultured Rubrobacteraceae bacterium</name>
    <dbReference type="NCBI Taxonomy" id="349277"/>
    <lineage>
        <taxon>Bacteria</taxon>
        <taxon>Bacillati</taxon>
        <taxon>Actinomycetota</taxon>
        <taxon>Rubrobacteria</taxon>
        <taxon>Rubrobacterales</taxon>
        <taxon>Rubrobacteraceae</taxon>
        <taxon>environmental samples</taxon>
    </lineage>
</organism>
<dbReference type="EMBL" id="CADCVK010000497">
    <property type="protein sequence ID" value="CAA9516692.1"/>
    <property type="molecule type" value="Genomic_DNA"/>
</dbReference>
<feature type="non-terminal residue" evidence="2">
    <location>
        <position position="1"/>
    </location>
</feature>
<feature type="compositionally biased region" description="Basic residues" evidence="1">
    <location>
        <begin position="14"/>
        <end position="23"/>
    </location>
</feature>
<protein>
    <submittedName>
        <fullName evidence="2">ATP synthase gamma chain</fullName>
        <ecNumber evidence="2">3.6.3.14</ecNumber>
    </submittedName>
</protein>
<accession>A0A6J4T959</accession>
<evidence type="ECO:0000313" key="2">
    <source>
        <dbReference type="EMBL" id="CAA9516692.1"/>
    </source>
</evidence>
<feature type="non-terminal residue" evidence="2">
    <location>
        <position position="44"/>
    </location>
</feature>
<keyword evidence="2" id="KW-0378">Hydrolase</keyword>
<evidence type="ECO:0000256" key="1">
    <source>
        <dbReference type="SAM" id="MobiDB-lite"/>
    </source>
</evidence>